<dbReference type="Pfam" id="PF02656">
    <property type="entry name" value="DUF202"/>
    <property type="match status" value="1"/>
</dbReference>
<evidence type="ECO:0000256" key="4">
    <source>
        <dbReference type="ARBA" id="ARBA00023136"/>
    </source>
</evidence>
<feature type="transmembrane region" description="Helical" evidence="5">
    <location>
        <begin position="250"/>
        <end position="267"/>
    </location>
</feature>
<evidence type="ECO:0000313" key="8">
    <source>
        <dbReference type="Proteomes" id="UP001165082"/>
    </source>
</evidence>
<accession>A0A9W7A4L5</accession>
<organism evidence="7 8">
    <name type="scientific">Triparma retinervis</name>
    <dbReference type="NCBI Taxonomy" id="2557542"/>
    <lineage>
        <taxon>Eukaryota</taxon>
        <taxon>Sar</taxon>
        <taxon>Stramenopiles</taxon>
        <taxon>Ochrophyta</taxon>
        <taxon>Bolidophyceae</taxon>
        <taxon>Parmales</taxon>
        <taxon>Triparmaceae</taxon>
        <taxon>Triparma</taxon>
    </lineage>
</organism>
<keyword evidence="3 5" id="KW-1133">Transmembrane helix</keyword>
<sequence>MSETRATIHLNVLSALDREPVFASPPASKQTTTISFYKSSREELSLSVKQAIFALRQTSSLAQRPCDGQMNPLESCATLNDVSFILEDPKDGSFVTLNASIPSNTTLNCLLLPPAQTSMSPPPMSFSSPSSRNTALANISSSTGNTNSIRAAVVKFERINAHLANERTWLAWIRTSVSILGCAFSFLSLADKAEQTVDWMCIALGCGFVTLTLVTFATGWERYKKVKALLSLSMDDINENFERLGVGHQCRFLGLLIFLTAILYYVGGPTEMLWGL</sequence>
<dbReference type="EMBL" id="BRXZ01002493">
    <property type="protein sequence ID" value="GMH63356.1"/>
    <property type="molecule type" value="Genomic_DNA"/>
</dbReference>
<keyword evidence="4 5" id="KW-0472">Membrane</keyword>
<proteinExistence type="predicted"/>
<evidence type="ECO:0000259" key="6">
    <source>
        <dbReference type="Pfam" id="PF02656"/>
    </source>
</evidence>
<dbReference type="GO" id="GO:0012505">
    <property type="term" value="C:endomembrane system"/>
    <property type="evidence" value="ECO:0007669"/>
    <property type="project" value="UniProtKB-SubCell"/>
</dbReference>
<feature type="domain" description="DUF202" evidence="6">
    <location>
        <begin position="162"/>
        <end position="226"/>
    </location>
</feature>
<evidence type="ECO:0000256" key="2">
    <source>
        <dbReference type="ARBA" id="ARBA00022692"/>
    </source>
</evidence>
<feature type="transmembrane region" description="Helical" evidence="5">
    <location>
        <begin position="169"/>
        <end position="190"/>
    </location>
</feature>
<keyword evidence="8" id="KW-1185">Reference proteome</keyword>
<evidence type="ECO:0000256" key="3">
    <source>
        <dbReference type="ARBA" id="ARBA00022989"/>
    </source>
</evidence>
<reference evidence="7" key="1">
    <citation type="submission" date="2022-07" db="EMBL/GenBank/DDBJ databases">
        <title>Genome analysis of Parmales, a sister group of diatoms, reveals the evolutionary specialization of diatoms from phago-mixotrophs to photoautotrophs.</title>
        <authorList>
            <person name="Ban H."/>
            <person name="Sato S."/>
            <person name="Yoshikawa S."/>
            <person name="Kazumasa Y."/>
            <person name="Nakamura Y."/>
            <person name="Ichinomiya M."/>
            <person name="Saitoh K."/>
            <person name="Sato N."/>
            <person name="Blanc-Mathieu R."/>
            <person name="Endo H."/>
            <person name="Kuwata A."/>
            <person name="Ogata H."/>
        </authorList>
    </citation>
    <scope>NUCLEOTIDE SEQUENCE</scope>
</reference>
<dbReference type="OrthoDB" id="199599at2759"/>
<comment type="caution">
    <text evidence="7">The sequence shown here is derived from an EMBL/GenBank/DDBJ whole genome shotgun (WGS) entry which is preliminary data.</text>
</comment>
<name>A0A9W7A4L5_9STRA</name>
<gene>
    <name evidence="7" type="ORF">TrRE_jg9116</name>
</gene>
<dbReference type="Proteomes" id="UP001165082">
    <property type="component" value="Unassembled WGS sequence"/>
</dbReference>
<feature type="transmembrane region" description="Helical" evidence="5">
    <location>
        <begin position="196"/>
        <end position="217"/>
    </location>
</feature>
<evidence type="ECO:0000256" key="5">
    <source>
        <dbReference type="SAM" id="Phobius"/>
    </source>
</evidence>
<comment type="subcellular location">
    <subcellularLocation>
        <location evidence="1">Endomembrane system</location>
        <topology evidence="1">Multi-pass membrane protein</topology>
    </subcellularLocation>
</comment>
<dbReference type="InterPro" id="IPR003807">
    <property type="entry name" value="DUF202"/>
</dbReference>
<protein>
    <recommendedName>
        <fullName evidence="6">DUF202 domain-containing protein</fullName>
    </recommendedName>
</protein>
<dbReference type="AlphaFoldDB" id="A0A9W7A4L5"/>
<evidence type="ECO:0000313" key="7">
    <source>
        <dbReference type="EMBL" id="GMH63356.1"/>
    </source>
</evidence>
<evidence type="ECO:0000256" key="1">
    <source>
        <dbReference type="ARBA" id="ARBA00004127"/>
    </source>
</evidence>
<keyword evidence="2 5" id="KW-0812">Transmembrane</keyword>